<gene>
    <name evidence="7" type="primary">tatC</name>
</gene>
<dbReference type="GO" id="GO:0065002">
    <property type="term" value="P:intracellular protein transmembrane transport"/>
    <property type="evidence" value="ECO:0007669"/>
    <property type="project" value="TreeGrafter"/>
</dbReference>
<feature type="transmembrane region" description="Helical" evidence="6">
    <location>
        <begin position="15"/>
        <end position="40"/>
    </location>
</feature>
<feature type="transmembrane region" description="Helical" evidence="6">
    <location>
        <begin position="60"/>
        <end position="87"/>
    </location>
</feature>
<name>A0A650F1U4_9CHLO</name>
<comment type="subcellular location">
    <subcellularLocation>
        <location evidence="1">Membrane</location>
        <topology evidence="1">Multi-pass membrane protein</topology>
    </subcellularLocation>
</comment>
<dbReference type="InterPro" id="IPR019820">
    <property type="entry name" value="Sec-indep_translocase_CS"/>
</dbReference>
<evidence type="ECO:0000256" key="6">
    <source>
        <dbReference type="SAM" id="Phobius"/>
    </source>
</evidence>
<evidence type="ECO:0000256" key="5">
    <source>
        <dbReference type="ARBA" id="ARBA00023136"/>
    </source>
</evidence>
<dbReference type="PANTHER" id="PTHR30371">
    <property type="entry name" value="SEC-INDEPENDENT PROTEIN TRANSLOCASE PROTEIN TATC"/>
    <property type="match status" value="1"/>
</dbReference>
<keyword evidence="3 6" id="KW-0812">Transmembrane</keyword>
<feature type="transmembrane region" description="Helical" evidence="6">
    <location>
        <begin position="163"/>
        <end position="186"/>
    </location>
</feature>
<keyword evidence="7" id="KW-0496">Mitochondrion</keyword>
<comment type="similarity">
    <text evidence="2">Belongs to the TatC family.</text>
</comment>
<sequence>MTNLHNCILELKSRFFYLMFSTLCTFFLFYCYQIEIVYIVGKPFIELQHTFIFLDLTEAFYTLVRVSTILTILVMIPFFFYHFWSFFIPSCYKLERKRITFFFIFFLCVFLSEISFTYFFLLPKICHFLLSFEMASNLENSDLHLQPLLSVEFTARIESYVKLIVKISTVIFLIFQIPLCVCLLYSKKVLHVSSFYQNRKICCLISLLLSAFLVPPDLVSQLTVAMFFSILCEFLIFIGFFFE</sequence>
<dbReference type="PANTHER" id="PTHR30371:SF0">
    <property type="entry name" value="SEC-INDEPENDENT PROTEIN TRANSLOCASE PROTEIN TATC, CHLOROPLASTIC-RELATED"/>
    <property type="match status" value="1"/>
</dbReference>
<dbReference type="GO" id="GO:0009977">
    <property type="term" value="F:proton motive force dependent protein transmembrane transporter activity"/>
    <property type="evidence" value="ECO:0007669"/>
    <property type="project" value="TreeGrafter"/>
</dbReference>
<feature type="transmembrane region" description="Helical" evidence="6">
    <location>
        <begin position="99"/>
        <end position="121"/>
    </location>
</feature>
<dbReference type="PROSITE" id="PS01218">
    <property type="entry name" value="TATC"/>
    <property type="match status" value="1"/>
</dbReference>
<protein>
    <submittedName>
        <fullName evidence="7">SecY-independent transporter protein</fullName>
    </submittedName>
</protein>
<evidence type="ECO:0000256" key="3">
    <source>
        <dbReference type="ARBA" id="ARBA00022692"/>
    </source>
</evidence>
<evidence type="ECO:0000256" key="2">
    <source>
        <dbReference type="ARBA" id="ARBA00008882"/>
    </source>
</evidence>
<reference evidence="7" key="1">
    <citation type="submission" date="2019-11" db="EMBL/GenBank/DDBJ databases">
        <title>Complete mitochondrial genome of Micractinium pusillum CCAP 231/1 (Chlorellaceae, Trebouxiophyceae).</title>
        <authorList>
            <person name="Hong J.W."/>
        </authorList>
    </citation>
    <scope>NUCLEOTIDE SEQUENCE</scope>
    <source>
        <strain evidence="7">CCAP 232/1</strain>
    </source>
</reference>
<keyword evidence="5 6" id="KW-0472">Membrane</keyword>
<evidence type="ECO:0000313" key="7">
    <source>
        <dbReference type="EMBL" id="QGT76948.1"/>
    </source>
</evidence>
<evidence type="ECO:0000256" key="4">
    <source>
        <dbReference type="ARBA" id="ARBA00022989"/>
    </source>
</evidence>
<dbReference type="GO" id="GO:0033281">
    <property type="term" value="C:TAT protein transport complex"/>
    <property type="evidence" value="ECO:0007669"/>
    <property type="project" value="TreeGrafter"/>
</dbReference>
<geneLocation type="mitochondrion" evidence="7"/>
<feature type="transmembrane region" description="Helical" evidence="6">
    <location>
        <begin position="222"/>
        <end position="242"/>
    </location>
</feature>
<dbReference type="EMBL" id="MN649871">
    <property type="protein sequence ID" value="QGT76948.1"/>
    <property type="molecule type" value="Genomic_DNA"/>
</dbReference>
<keyword evidence="4 6" id="KW-1133">Transmembrane helix</keyword>
<dbReference type="PRINTS" id="PR01840">
    <property type="entry name" value="TATCFAMILY"/>
</dbReference>
<proteinExistence type="inferred from homology"/>
<dbReference type="AlphaFoldDB" id="A0A650F1U4"/>
<dbReference type="Pfam" id="PF00902">
    <property type="entry name" value="TatC"/>
    <property type="match status" value="1"/>
</dbReference>
<accession>A0A650F1U4</accession>
<dbReference type="GO" id="GO:0043953">
    <property type="term" value="P:protein transport by the Tat complex"/>
    <property type="evidence" value="ECO:0007669"/>
    <property type="project" value="TreeGrafter"/>
</dbReference>
<dbReference type="InterPro" id="IPR002033">
    <property type="entry name" value="TatC"/>
</dbReference>
<organism evidence="7">
    <name type="scientific">Micractinium pusillum</name>
    <dbReference type="NCBI Taxonomy" id="126839"/>
    <lineage>
        <taxon>Eukaryota</taxon>
        <taxon>Viridiplantae</taxon>
        <taxon>Chlorophyta</taxon>
        <taxon>core chlorophytes</taxon>
        <taxon>Trebouxiophyceae</taxon>
        <taxon>Chlorellales</taxon>
        <taxon>Chlorellaceae</taxon>
        <taxon>Chlorella clade</taxon>
        <taxon>Micractinium</taxon>
    </lineage>
</organism>
<evidence type="ECO:0000256" key="1">
    <source>
        <dbReference type="ARBA" id="ARBA00004141"/>
    </source>
</evidence>